<evidence type="ECO:0000313" key="1">
    <source>
        <dbReference type="EMBL" id="MFG1371085.1"/>
    </source>
</evidence>
<gene>
    <name evidence="1" type="ORF">V5F32_02810</name>
</gene>
<sequence length="90" mass="9866">MRITCPYCGARSSHEFAYLGDAAPTRPDPAAPGADAAFHAYVYERDNPAGPLDELWYHSAGCRRWLKVTRDTRTHAITAVVFAEAGEAAR</sequence>
<dbReference type="Gene3D" id="3.30.2270.10">
    <property type="entry name" value="Folate-binding superfamily"/>
    <property type="match status" value="1"/>
</dbReference>
<dbReference type="RefSeq" id="WP_393991115.1">
    <property type="nucleotide sequence ID" value="NZ_JBAFVH010000001.1"/>
</dbReference>
<proteinExistence type="predicted"/>
<organism evidence="1 2">
    <name type="scientific">Xanthobacter oligotrophicus</name>
    <dbReference type="NCBI Taxonomy" id="2607286"/>
    <lineage>
        <taxon>Bacteria</taxon>
        <taxon>Pseudomonadati</taxon>
        <taxon>Pseudomonadota</taxon>
        <taxon>Alphaproteobacteria</taxon>
        <taxon>Hyphomicrobiales</taxon>
        <taxon>Xanthobacteraceae</taxon>
        <taxon>Xanthobacter</taxon>
    </lineage>
</organism>
<name>A0ABW6ZQT4_9HYPH</name>
<dbReference type="Pfam" id="PF04267">
    <property type="entry name" value="SoxD"/>
    <property type="match status" value="1"/>
</dbReference>
<dbReference type="InterPro" id="IPR006279">
    <property type="entry name" value="SoxD"/>
</dbReference>
<reference evidence="1 2" key="1">
    <citation type="submission" date="2024-02" db="EMBL/GenBank/DDBJ databases">
        <title>Expansion and revision of Xanthobacter and proposal of Roseixanthobacter gen. nov.</title>
        <authorList>
            <person name="Soltysiak M.P.M."/>
            <person name="Jalihal A."/>
            <person name="Ory A."/>
            <person name="Chrisophersen C."/>
            <person name="Lee A.D."/>
            <person name="Boulton J."/>
            <person name="Springer M."/>
        </authorList>
    </citation>
    <scope>NUCLEOTIDE SEQUENCE [LARGE SCALE GENOMIC DNA]</scope>
    <source>
        <strain evidence="1 2">23A</strain>
    </source>
</reference>
<dbReference type="InterPro" id="IPR038561">
    <property type="entry name" value="SoxD_sf"/>
</dbReference>
<protein>
    <submittedName>
        <fullName evidence="1">Sarcosine oxidase subunit delta</fullName>
    </submittedName>
</protein>
<evidence type="ECO:0000313" key="2">
    <source>
        <dbReference type="Proteomes" id="UP001604002"/>
    </source>
</evidence>
<comment type="caution">
    <text evidence="1">The sequence shown here is derived from an EMBL/GenBank/DDBJ whole genome shotgun (WGS) entry which is preliminary data.</text>
</comment>
<dbReference type="Proteomes" id="UP001604002">
    <property type="component" value="Unassembled WGS sequence"/>
</dbReference>
<accession>A0ABW6ZQT4</accession>
<keyword evidence="2" id="KW-1185">Reference proteome</keyword>
<dbReference type="EMBL" id="JBAFVH010000001">
    <property type="protein sequence ID" value="MFG1371085.1"/>
    <property type="molecule type" value="Genomic_DNA"/>
</dbReference>